<evidence type="ECO:0008006" key="3">
    <source>
        <dbReference type="Google" id="ProtNLM"/>
    </source>
</evidence>
<protein>
    <recommendedName>
        <fullName evidence="3">E3 ubiquitin-protein ligase HERC2</fullName>
    </recommendedName>
</protein>
<sequence>MHQADISLAPVPLPPRSKIKEVALSSTHMIVLTSELLVYTWGDGRKGQLGHGKLETW</sequence>
<proteinExistence type="predicted"/>
<dbReference type="InterPro" id="IPR000408">
    <property type="entry name" value="Reg_chr_condens"/>
</dbReference>
<dbReference type="InterPro" id="IPR009091">
    <property type="entry name" value="RCC1/BLIP-II"/>
</dbReference>
<organism evidence="1 2">
    <name type="scientific">Stegodyphus mimosarum</name>
    <name type="common">African social velvet spider</name>
    <dbReference type="NCBI Taxonomy" id="407821"/>
    <lineage>
        <taxon>Eukaryota</taxon>
        <taxon>Metazoa</taxon>
        <taxon>Ecdysozoa</taxon>
        <taxon>Arthropoda</taxon>
        <taxon>Chelicerata</taxon>
        <taxon>Arachnida</taxon>
        <taxon>Araneae</taxon>
        <taxon>Araneomorphae</taxon>
        <taxon>Entelegynae</taxon>
        <taxon>Eresoidea</taxon>
        <taxon>Eresidae</taxon>
        <taxon>Stegodyphus</taxon>
    </lineage>
</organism>
<evidence type="ECO:0000313" key="2">
    <source>
        <dbReference type="Proteomes" id="UP000054359"/>
    </source>
</evidence>
<dbReference type="OrthoDB" id="5370059at2759"/>
<dbReference type="SUPFAM" id="SSF50985">
    <property type="entry name" value="RCC1/BLIP-II"/>
    <property type="match status" value="1"/>
</dbReference>
<dbReference type="AlphaFoldDB" id="A0A087UFB1"/>
<dbReference type="Gene3D" id="2.130.10.30">
    <property type="entry name" value="Regulator of chromosome condensation 1/beta-lactamase-inhibitor protein II"/>
    <property type="match status" value="1"/>
</dbReference>
<reference evidence="1 2" key="1">
    <citation type="submission" date="2013-11" db="EMBL/GenBank/DDBJ databases">
        <title>Genome sequencing of Stegodyphus mimosarum.</title>
        <authorList>
            <person name="Bechsgaard J."/>
        </authorList>
    </citation>
    <scope>NUCLEOTIDE SEQUENCE [LARGE SCALE GENOMIC DNA]</scope>
</reference>
<dbReference type="Pfam" id="PF00415">
    <property type="entry name" value="RCC1"/>
    <property type="match status" value="1"/>
</dbReference>
<evidence type="ECO:0000313" key="1">
    <source>
        <dbReference type="EMBL" id="KFM76050.1"/>
    </source>
</evidence>
<dbReference type="Proteomes" id="UP000054359">
    <property type="component" value="Unassembled WGS sequence"/>
</dbReference>
<name>A0A087UFB1_STEMI</name>
<dbReference type="EMBL" id="KK119568">
    <property type="protein sequence ID" value="KFM76050.1"/>
    <property type="molecule type" value="Genomic_DNA"/>
</dbReference>
<accession>A0A087UFB1</accession>
<gene>
    <name evidence="1" type="ORF">X975_21328</name>
</gene>
<dbReference type="STRING" id="407821.A0A087UFB1"/>
<keyword evidence="2" id="KW-1185">Reference proteome</keyword>
<feature type="non-terminal residue" evidence="1">
    <location>
        <position position="57"/>
    </location>
</feature>